<keyword evidence="2" id="KW-1185">Reference proteome</keyword>
<proteinExistence type="predicted"/>
<organism evidence="1 2">
    <name type="scientific">Paenibacillus mesotrionivorans</name>
    <dbReference type="NCBI Taxonomy" id="3160968"/>
    <lineage>
        <taxon>Bacteria</taxon>
        <taxon>Bacillati</taxon>
        <taxon>Bacillota</taxon>
        <taxon>Bacilli</taxon>
        <taxon>Bacillales</taxon>
        <taxon>Paenibacillaceae</taxon>
        <taxon>Paenibacillus</taxon>
    </lineage>
</organism>
<reference evidence="1" key="1">
    <citation type="submission" date="2024-12" db="EMBL/GenBank/DDBJ databases">
        <authorList>
            <person name="Wu N."/>
        </authorList>
    </citation>
    <scope>NUCLEOTIDE SEQUENCE</scope>
    <source>
        <strain evidence="1">P15</strain>
    </source>
</reference>
<dbReference type="EMBL" id="JBJURJ010000007">
    <property type="protein sequence ID" value="MFM9329064.1"/>
    <property type="molecule type" value="Genomic_DNA"/>
</dbReference>
<evidence type="ECO:0000313" key="1">
    <source>
        <dbReference type="EMBL" id="MFM9329064.1"/>
    </source>
</evidence>
<sequence length="133" mass="14035">MRQIDIYDPAMCCSTGVCGPAVDQKLIQAAADLDSLKKQGIKVNRYNLAQDLDAFAGNDTIKALLAAQGVDVLPVTIVNGEICKQGEYASLDELTSWLGNERLPTTVKRSFIKSIEVTTGNGSCCGGSGSSCC</sequence>
<dbReference type="Proteomes" id="UP001631969">
    <property type="component" value="Unassembled WGS sequence"/>
</dbReference>
<comment type="caution">
    <text evidence="1">The sequence shown here is derived from an EMBL/GenBank/DDBJ whole genome shotgun (WGS) entry which is preliminary data.</text>
</comment>
<protein>
    <submittedName>
        <fullName evidence="1">Arsenite efflux transporter metallochaperone ArsD</fullName>
    </submittedName>
</protein>
<name>A0ACC7NYG0_9BACL</name>
<gene>
    <name evidence="1" type="primary">arsD</name>
    <name evidence="1" type="ORF">ACI1P1_12275</name>
</gene>
<evidence type="ECO:0000313" key="2">
    <source>
        <dbReference type="Proteomes" id="UP001631969"/>
    </source>
</evidence>
<accession>A0ACC7NYG0</accession>